<keyword evidence="2" id="KW-1185">Reference proteome</keyword>
<organism evidence="1 2">
    <name type="scientific">Holospora elegans E1</name>
    <dbReference type="NCBI Taxonomy" id="1427503"/>
    <lineage>
        <taxon>Bacteria</taxon>
        <taxon>Pseudomonadati</taxon>
        <taxon>Pseudomonadota</taxon>
        <taxon>Alphaproteobacteria</taxon>
        <taxon>Holosporales</taxon>
        <taxon>Holosporaceae</taxon>
        <taxon>Holospora</taxon>
    </lineage>
</organism>
<dbReference type="STRING" id="1427503.HE1_00873"/>
<name>A0A023DZM1_9PROT</name>
<accession>A0A023DZM1</accession>
<comment type="caution">
    <text evidence="1">The sequence shown here is derived from an EMBL/GenBank/DDBJ whole genome shotgun (WGS) entry which is preliminary data.</text>
</comment>
<protein>
    <submittedName>
        <fullName evidence="1">Uncharacterized protein</fullName>
    </submittedName>
</protein>
<sequence length="61" mass="7053">MIRDLMEKIRINNGRNNPTYSLINLQSAKTTEKSVNQGIDGGEKVQERKRHSVTDTQIFFM</sequence>
<dbReference type="EMBL" id="BAUP01000109">
    <property type="protein sequence ID" value="GAJ46538.1"/>
    <property type="molecule type" value="Genomic_DNA"/>
</dbReference>
<dbReference type="AlphaFoldDB" id="A0A023DZM1"/>
<proteinExistence type="predicted"/>
<dbReference type="Proteomes" id="UP000024842">
    <property type="component" value="Unassembled WGS sequence"/>
</dbReference>
<evidence type="ECO:0000313" key="2">
    <source>
        <dbReference type="Proteomes" id="UP000024842"/>
    </source>
</evidence>
<evidence type="ECO:0000313" key="1">
    <source>
        <dbReference type="EMBL" id="GAJ46538.1"/>
    </source>
</evidence>
<gene>
    <name evidence="1" type="ORF">HE1_00873</name>
</gene>
<reference evidence="1 2" key="1">
    <citation type="journal article" date="2014" name="FEMS Microbiol. Lett.">
        <title>Draft genome sequences of three Holospora species (Holospora obtusa, Holospora undulata, and Holospora elegans), endonuclear symbiotic bacteria of the ciliate Paramecium caudatum.</title>
        <authorList>
            <person name="Dohra H."/>
            <person name="Tanaka K."/>
            <person name="Suzuki T."/>
            <person name="Fujishima M."/>
            <person name="Suzuki H."/>
        </authorList>
    </citation>
    <scope>NUCLEOTIDE SEQUENCE [LARGE SCALE GENOMIC DNA]</scope>
    <source>
        <strain evidence="1 2">E1</strain>
    </source>
</reference>